<organism evidence="1 2">
    <name type="scientific">Scomber scombrus</name>
    <name type="common">Atlantic mackerel</name>
    <name type="synonym">Scomber vernalis</name>
    <dbReference type="NCBI Taxonomy" id="13677"/>
    <lineage>
        <taxon>Eukaryota</taxon>
        <taxon>Metazoa</taxon>
        <taxon>Chordata</taxon>
        <taxon>Craniata</taxon>
        <taxon>Vertebrata</taxon>
        <taxon>Euteleostomi</taxon>
        <taxon>Actinopterygii</taxon>
        <taxon>Neopterygii</taxon>
        <taxon>Teleostei</taxon>
        <taxon>Neoteleostei</taxon>
        <taxon>Acanthomorphata</taxon>
        <taxon>Pelagiaria</taxon>
        <taxon>Scombriformes</taxon>
        <taxon>Scombridae</taxon>
        <taxon>Scomber</taxon>
    </lineage>
</organism>
<dbReference type="Proteomes" id="UP001314229">
    <property type="component" value="Unassembled WGS sequence"/>
</dbReference>
<reference evidence="1 2" key="1">
    <citation type="submission" date="2024-01" db="EMBL/GenBank/DDBJ databases">
        <authorList>
            <person name="Alioto T."/>
            <person name="Alioto T."/>
            <person name="Gomez Garrido J."/>
        </authorList>
    </citation>
    <scope>NUCLEOTIDE SEQUENCE [LARGE SCALE GENOMIC DNA]</scope>
</reference>
<accession>A0AAV1Q5K8</accession>
<proteinExistence type="predicted"/>
<name>A0AAV1Q5K8_SCOSC</name>
<dbReference type="AlphaFoldDB" id="A0AAV1Q5K8"/>
<keyword evidence="2" id="KW-1185">Reference proteome</keyword>
<gene>
    <name evidence="1" type="ORF">FSCOSCO3_A015963</name>
</gene>
<sequence length="59" mass="6722">RDSTALLSASRCLKSLSACQSEPIRATVTERLRVPSLTAAGGRTRTLRRRRWRRRRGRA</sequence>
<evidence type="ECO:0000313" key="2">
    <source>
        <dbReference type="Proteomes" id="UP001314229"/>
    </source>
</evidence>
<evidence type="ECO:0000313" key="1">
    <source>
        <dbReference type="EMBL" id="CAK6978242.1"/>
    </source>
</evidence>
<comment type="caution">
    <text evidence="1">The sequence shown here is derived from an EMBL/GenBank/DDBJ whole genome shotgun (WGS) entry which is preliminary data.</text>
</comment>
<protein>
    <submittedName>
        <fullName evidence="1">Uncharacterized protein</fullName>
    </submittedName>
</protein>
<feature type="non-terminal residue" evidence="1">
    <location>
        <position position="1"/>
    </location>
</feature>
<dbReference type="EMBL" id="CAWUFR010000470">
    <property type="protein sequence ID" value="CAK6978242.1"/>
    <property type="molecule type" value="Genomic_DNA"/>
</dbReference>